<dbReference type="EMBL" id="DSVL01000414">
    <property type="protein sequence ID" value="HFH30500.1"/>
    <property type="molecule type" value="Genomic_DNA"/>
</dbReference>
<comment type="caution">
    <text evidence="2">The sequence shown here is derived from an EMBL/GenBank/DDBJ whole genome shotgun (WGS) entry which is preliminary data.</text>
</comment>
<evidence type="ECO:0000256" key="1">
    <source>
        <dbReference type="SAM" id="MobiDB-lite"/>
    </source>
</evidence>
<dbReference type="Pfam" id="PF05015">
    <property type="entry name" value="HigB-like_toxin"/>
    <property type="match status" value="1"/>
</dbReference>
<proteinExistence type="predicted"/>
<organism evidence="2">
    <name type="scientific">Gracilinema caldarium</name>
    <dbReference type="NCBI Taxonomy" id="215591"/>
    <lineage>
        <taxon>Bacteria</taxon>
        <taxon>Pseudomonadati</taxon>
        <taxon>Spirochaetota</taxon>
        <taxon>Spirochaetia</taxon>
        <taxon>Spirochaetales</taxon>
        <taxon>Breznakiellaceae</taxon>
        <taxon>Gracilinema</taxon>
    </lineage>
</organism>
<reference evidence="2" key="1">
    <citation type="journal article" date="2020" name="mSystems">
        <title>Genome- and Community-Level Interaction Insights into Carbon Utilization and Element Cycling Functions of Hydrothermarchaeota in Hydrothermal Sediment.</title>
        <authorList>
            <person name="Zhou Z."/>
            <person name="Liu Y."/>
            <person name="Xu W."/>
            <person name="Pan J."/>
            <person name="Luo Z.H."/>
            <person name="Li M."/>
        </authorList>
    </citation>
    <scope>NUCLEOTIDE SEQUENCE [LARGE SCALE GENOMIC DNA]</scope>
    <source>
        <strain evidence="2">SpSt-503</strain>
    </source>
</reference>
<dbReference type="PANTHER" id="PTHR40266">
    <property type="entry name" value="TOXIN HIGB-1"/>
    <property type="match status" value="1"/>
</dbReference>
<dbReference type="InterPro" id="IPR035093">
    <property type="entry name" value="RelE/ParE_toxin_dom_sf"/>
</dbReference>
<dbReference type="InterPro" id="IPR007711">
    <property type="entry name" value="HigB-1"/>
</dbReference>
<protein>
    <submittedName>
        <fullName evidence="2">Type II toxin-antitoxin system RelE/ParE family toxin</fullName>
    </submittedName>
</protein>
<accession>A0A7C3I2W5</accession>
<sequence length="93" mass="11111">MIRSFGDAETEKVFNQKKSKKLPPEIQKRALVKLLMLHSAESIEDLKVPPSNHFERLKGTLHDYYSIRINDQWRIQFRIINNELYEVVIVDYH</sequence>
<evidence type="ECO:0000313" key="2">
    <source>
        <dbReference type="EMBL" id="HFH30500.1"/>
    </source>
</evidence>
<gene>
    <name evidence="2" type="ORF">ENS59_13510</name>
</gene>
<feature type="region of interest" description="Disordered" evidence="1">
    <location>
        <begin position="1"/>
        <end position="20"/>
    </location>
</feature>
<dbReference type="PANTHER" id="PTHR40266:SF2">
    <property type="entry name" value="TOXIN HIGB-1"/>
    <property type="match status" value="1"/>
</dbReference>
<name>A0A7C3I2W5_9SPIR</name>
<dbReference type="Gene3D" id="3.30.2310.20">
    <property type="entry name" value="RelE-like"/>
    <property type="match status" value="1"/>
</dbReference>
<dbReference type="AlphaFoldDB" id="A0A7C3I2W5"/>
<dbReference type="SUPFAM" id="SSF143011">
    <property type="entry name" value="RelE-like"/>
    <property type="match status" value="1"/>
</dbReference>